<dbReference type="InterPro" id="IPR012910">
    <property type="entry name" value="Plug_dom"/>
</dbReference>
<feature type="domain" description="TonB-dependent receptor plug" evidence="9">
    <location>
        <begin position="202"/>
        <end position="304"/>
    </location>
</feature>
<keyword evidence="4 8" id="KW-0812">Transmembrane</keyword>
<name>A0A5B8VTZ5_9BACT</name>
<keyword evidence="6 8" id="KW-0472">Membrane</keyword>
<dbReference type="Pfam" id="PF07715">
    <property type="entry name" value="Plug"/>
    <property type="match status" value="1"/>
</dbReference>
<dbReference type="SUPFAM" id="SSF49464">
    <property type="entry name" value="Carboxypeptidase regulatory domain-like"/>
    <property type="match status" value="1"/>
</dbReference>
<dbReference type="AlphaFoldDB" id="A0A5B8VTZ5"/>
<organism evidence="10 11">
    <name type="scientific">Arachidicoccus ginsenosidivorans</name>
    <dbReference type="NCBI Taxonomy" id="496057"/>
    <lineage>
        <taxon>Bacteria</taxon>
        <taxon>Pseudomonadati</taxon>
        <taxon>Bacteroidota</taxon>
        <taxon>Chitinophagia</taxon>
        <taxon>Chitinophagales</taxon>
        <taxon>Chitinophagaceae</taxon>
        <taxon>Arachidicoccus</taxon>
    </lineage>
</organism>
<dbReference type="Gene3D" id="2.40.170.20">
    <property type="entry name" value="TonB-dependent receptor, beta-barrel domain"/>
    <property type="match status" value="1"/>
</dbReference>
<dbReference type="OrthoDB" id="9768177at2"/>
<keyword evidence="7 8" id="KW-0998">Cell outer membrane</keyword>
<evidence type="ECO:0000256" key="2">
    <source>
        <dbReference type="ARBA" id="ARBA00022448"/>
    </source>
</evidence>
<sequence>MIIVATFAVNASGFSQKVTIDVHQIPLEKVLNSIGQQTGYGFLWEKNAMKDVPKVSLKLHDVNIHDALKLSLKGLDLVYEIHGKVVYIKTKPKVNTPEHQDSISAVITKQQQISGLVIDTTGAPIIGATVQVKGTKRGVLTDNNGRFQILADKGDILKFGFVGFKDKEVMVSDEGFLRVSLRPQPTALDDLIVVGYGTQKRNNVTSAISTLQAKEINTTTNASLAQSLTGKIPGLQIRQQNSEPGAFSSSINIRGFGEPLYVIDGIVRDGSVEFQQLNPSDIESISILKDASAAIYGLNAANGVIMVTTKKGLAGKPIFNYSGVVGFQKPTYRTEMSNATQYLQMYDQAIYLRDGTHSISQEELAKWQAGGPGYESTDWYNATFKSRAMQQQHDFSIRGGSDKVKYFLSLGHYNEAGLFKSNDMDYTRYTFRSNITAQLSNNLTADLMLSGRYNVRKYPGGDGFIWMYKATIVSHPNESPYINNNLQYPANIFGQQNAVIMSQDKYAGYTNNKDKAFQSSVSLTYKAPFLPGLQVKGTVAYDSYNSFNKNVWKSYRIYSADLSSQLYNQPRIANSFDDADRLVAQGQLDYNTTIANSHHIGATLVNEYRRYSKKQASLQREYDFYTTDIVDFASGTQTNGGSEDEQATLSYVGRFNYDYQNKYLIEYAFRYDGSYRYAPGKRWGFFPNVSAGWVLSRERFIKKALPFVSNLKLRGSYGLIGENVGAPFQHVLGFTPVTSEGAEFTNGSYTGGLAAPGVINPNFTWVKSKITDFGIDLGLFGEKLTITADYYQRDKTGKLKVRNGGIPNTFGGDMPIENLESDQTRGFDFIIGHQNKIGDFTYGVSVNMNLARTKYIVVDRAPATSSYNKWTTGLTDRWNDIEWGYTQTGQFQNFDEIHNAPVYGGNLGNSQLLPGDYTYQDVNGDGIIDNKDLLPIFRNRDPKMFYGMVVNAGFKHFDFNMVWQGAALYTMRFNEVFSQMFFNDGNVPAFFYDRWHQADPYDPNSPWIAGTWPASRFAQNMQSDYRESSIWRMNAAFARLKSIEVGFLIPEGKIKFLKSARVYINMHNPITISKKFLKQFDPERYEGDYLAGYNYPVMKSYNLGVNVSF</sequence>
<evidence type="ECO:0000256" key="4">
    <source>
        <dbReference type="ARBA" id="ARBA00022692"/>
    </source>
</evidence>
<comment type="similarity">
    <text evidence="8">Belongs to the TonB-dependent receptor family.</text>
</comment>
<keyword evidence="3 8" id="KW-1134">Transmembrane beta strand</keyword>
<accession>A0A5B8VTZ5</accession>
<dbReference type="InterPro" id="IPR023996">
    <property type="entry name" value="TonB-dep_OMP_SusC/RagA"/>
</dbReference>
<dbReference type="Proteomes" id="UP000321291">
    <property type="component" value="Chromosome"/>
</dbReference>
<keyword evidence="11" id="KW-1185">Reference proteome</keyword>
<dbReference type="InterPro" id="IPR023997">
    <property type="entry name" value="TonB-dep_OMP_SusC/RagA_CS"/>
</dbReference>
<evidence type="ECO:0000256" key="6">
    <source>
        <dbReference type="ARBA" id="ARBA00023136"/>
    </source>
</evidence>
<evidence type="ECO:0000256" key="3">
    <source>
        <dbReference type="ARBA" id="ARBA00022452"/>
    </source>
</evidence>
<evidence type="ECO:0000313" key="11">
    <source>
        <dbReference type="Proteomes" id="UP000321291"/>
    </source>
</evidence>
<proteinExistence type="inferred from homology"/>
<evidence type="ECO:0000256" key="1">
    <source>
        <dbReference type="ARBA" id="ARBA00004571"/>
    </source>
</evidence>
<keyword evidence="2 8" id="KW-0813">Transport</keyword>
<dbReference type="Gene3D" id="2.170.130.10">
    <property type="entry name" value="TonB-dependent receptor, plug domain"/>
    <property type="match status" value="1"/>
</dbReference>
<dbReference type="Pfam" id="PF13715">
    <property type="entry name" value="CarbopepD_reg_2"/>
    <property type="match status" value="1"/>
</dbReference>
<dbReference type="InterPro" id="IPR036942">
    <property type="entry name" value="Beta-barrel_TonB_sf"/>
</dbReference>
<dbReference type="Gene3D" id="2.60.40.1120">
    <property type="entry name" value="Carboxypeptidase-like, regulatory domain"/>
    <property type="match status" value="1"/>
</dbReference>
<evidence type="ECO:0000256" key="8">
    <source>
        <dbReference type="PROSITE-ProRule" id="PRU01360"/>
    </source>
</evidence>
<protein>
    <submittedName>
        <fullName evidence="10">SusC/RagA family TonB-linked outer membrane protein</fullName>
    </submittedName>
</protein>
<dbReference type="GO" id="GO:0044718">
    <property type="term" value="P:siderophore transmembrane transport"/>
    <property type="evidence" value="ECO:0007669"/>
    <property type="project" value="TreeGrafter"/>
</dbReference>
<dbReference type="PANTHER" id="PTHR30069">
    <property type="entry name" value="TONB-DEPENDENT OUTER MEMBRANE RECEPTOR"/>
    <property type="match status" value="1"/>
</dbReference>
<dbReference type="GO" id="GO:0009279">
    <property type="term" value="C:cell outer membrane"/>
    <property type="evidence" value="ECO:0007669"/>
    <property type="project" value="UniProtKB-SubCell"/>
</dbReference>
<dbReference type="InterPro" id="IPR037066">
    <property type="entry name" value="Plug_dom_sf"/>
</dbReference>
<dbReference type="NCBIfam" id="TIGR04056">
    <property type="entry name" value="OMP_RagA_SusC"/>
    <property type="match status" value="1"/>
</dbReference>
<dbReference type="PANTHER" id="PTHR30069:SF29">
    <property type="entry name" value="HEMOGLOBIN AND HEMOGLOBIN-HAPTOGLOBIN-BINDING PROTEIN 1-RELATED"/>
    <property type="match status" value="1"/>
</dbReference>
<dbReference type="EMBL" id="CP042434">
    <property type="protein sequence ID" value="QEC74246.1"/>
    <property type="molecule type" value="Genomic_DNA"/>
</dbReference>
<dbReference type="InterPro" id="IPR018247">
    <property type="entry name" value="EF_Hand_1_Ca_BS"/>
</dbReference>
<evidence type="ECO:0000313" key="10">
    <source>
        <dbReference type="EMBL" id="QEC74246.1"/>
    </source>
</evidence>
<dbReference type="SUPFAM" id="SSF56935">
    <property type="entry name" value="Porins"/>
    <property type="match status" value="1"/>
</dbReference>
<dbReference type="InterPro" id="IPR039426">
    <property type="entry name" value="TonB-dep_rcpt-like"/>
</dbReference>
<dbReference type="NCBIfam" id="TIGR04057">
    <property type="entry name" value="SusC_RagA_signa"/>
    <property type="match status" value="1"/>
</dbReference>
<evidence type="ECO:0000256" key="5">
    <source>
        <dbReference type="ARBA" id="ARBA00022729"/>
    </source>
</evidence>
<dbReference type="InterPro" id="IPR008969">
    <property type="entry name" value="CarboxyPept-like_regulatory"/>
</dbReference>
<dbReference type="KEGG" id="agi:FSB73_09235"/>
<gene>
    <name evidence="10" type="ORF">FSB73_09235</name>
</gene>
<evidence type="ECO:0000259" key="9">
    <source>
        <dbReference type="Pfam" id="PF07715"/>
    </source>
</evidence>
<comment type="subcellular location">
    <subcellularLocation>
        <location evidence="1 8">Cell outer membrane</location>
        <topology evidence="1 8">Multi-pass membrane protein</topology>
    </subcellularLocation>
</comment>
<evidence type="ECO:0000256" key="7">
    <source>
        <dbReference type="ARBA" id="ARBA00023237"/>
    </source>
</evidence>
<reference evidence="10 11" key="1">
    <citation type="journal article" date="2017" name="Int. J. Syst. Evol. Microbiol.">
        <title>Arachidicoccus ginsenosidivorans sp. nov., with ginsenoside-converting activity isolated from ginseng cultivating soil.</title>
        <authorList>
            <person name="Siddiqi M.Z."/>
            <person name="Aslam Z."/>
            <person name="Im W.T."/>
        </authorList>
    </citation>
    <scope>NUCLEOTIDE SEQUENCE [LARGE SCALE GENOMIC DNA]</scope>
    <source>
        <strain evidence="10 11">Gsoil 809</strain>
    </source>
</reference>
<dbReference type="GO" id="GO:0015344">
    <property type="term" value="F:siderophore uptake transmembrane transporter activity"/>
    <property type="evidence" value="ECO:0007669"/>
    <property type="project" value="TreeGrafter"/>
</dbReference>
<dbReference type="PROSITE" id="PS52016">
    <property type="entry name" value="TONB_DEPENDENT_REC_3"/>
    <property type="match status" value="1"/>
</dbReference>
<keyword evidence="5" id="KW-0732">Signal</keyword>
<dbReference type="PROSITE" id="PS00018">
    <property type="entry name" value="EF_HAND_1"/>
    <property type="match status" value="1"/>
</dbReference>